<accession>A0A8S2YGV1</accession>
<comment type="caution">
    <text evidence="2">The sequence shown here is derived from an EMBL/GenBank/DDBJ whole genome shotgun (WGS) entry which is preliminary data.</text>
</comment>
<protein>
    <submittedName>
        <fullName evidence="2">Uncharacterized protein</fullName>
    </submittedName>
</protein>
<dbReference type="EMBL" id="CAJOBJ010095266">
    <property type="protein sequence ID" value="CAF4561443.1"/>
    <property type="molecule type" value="Genomic_DNA"/>
</dbReference>
<organism evidence="2 3">
    <name type="scientific">Rotaria magnacalcarata</name>
    <dbReference type="NCBI Taxonomy" id="392030"/>
    <lineage>
        <taxon>Eukaryota</taxon>
        <taxon>Metazoa</taxon>
        <taxon>Spiralia</taxon>
        <taxon>Gnathifera</taxon>
        <taxon>Rotifera</taxon>
        <taxon>Eurotatoria</taxon>
        <taxon>Bdelloidea</taxon>
        <taxon>Philodinida</taxon>
        <taxon>Philodinidae</taxon>
        <taxon>Rotaria</taxon>
    </lineage>
</organism>
<evidence type="ECO:0000313" key="3">
    <source>
        <dbReference type="Proteomes" id="UP000681720"/>
    </source>
</evidence>
<name>A0A8S2YGV1_9BILA</name>
<dbReference type="Proteomes" id="UP000681720">
    <property type="component" value="Unassembled WGS sequence"/>
</dbReference>
<sequence>MTANYKADGWLGVLTSALIHVDFPKLGFDKAYQELKKQIALFRMNDSNSTRVKHDSISLTDIVPKTIPTVEKKNEPRP</sequence>
<evidence type="ECO:0000313" key="1">
    <source>
        <dbReference type="EMBL" id="CAF4514844.1"/>
    </source>
</evidence>
<evidence type="ECO:0000313" key="2">
    <source>
        <dbReference type="EMBL" id="CAF4561443.1"/>
    </source>
</evidence>
<gene>
    <name evidence="2" type="ORF">GIL414_LOCUS37266</name>
    <name evidence="1" type="ORF">SMN809_LOCUS35538</name>
</gene>
<proteinExistence type="predicted"/>
<dbReference type="AlphaFoldDB" id="A0A8S2YGV1"/>
<dbReference type="Proteomes" id="UP000676336">
    <property type="component" value="Unassembled WGS sequence"/>
</dbReference>
<dbReference type="EMBL" id="CAJOBI010084990">
    <property type="protein sequence ID" value="CAF4514844.1"/>
    <property type="molecule type" value="Genomic_DNA"/>
</dbReference>
<feature type="non-terminal residue" evidence="2">
    <location>
        <position position="78"/>
    </location>
</feature>
<reference evidence="2" key="1">
    <citation type="submission" date="2021-02" db="EMBL/GenBank/DDBJ databases">
        <authorList>
            <person name="Nowell W R."/>
        </authorList>
    </citation>
    <scope>NUCLEOTIDE SEQUENCE</scope>
</reference>